<evidence type="ECO:0000313" key="8">
    <source>
        <dbReference type="Proteomes" id="UP001197247"/>
    </source>
</evidence>
<comment type="subcellular location">
    <subcellularLocation>
        <location evidence="1">Cell membrane</location>
        <topology evidence="1">Multi-pass membrane protein</topology>
    </subcellularLocation>
</comment>
<keyword evidence="4 6" id="KW-1133">Transmembrane helix</keyword>
<dbReference type="InterPro" id="IPR050367">
    <property type="entry name" value="APC_superfamily"/>
</dbReference>
<sequence>MTETSTGTERLSGTLGAGSIVFMVVAAAAPLTVIAGSVPLGIALGNGTGYPAMYAVAAVILALFAVGFVAMARHVPQAGAFYSYVEQGLGRGAGLGAAFLALLTYTAVQGAVYGYLGFALNELLVSYGVPSLPWWLWTLVAIAVTGLLGYRHIDLSGKVLGLLLIAEIGIVLALDAVVVAQGGSDTEGLSGGALHLDSITSGAPGIGLMFAIAGFIGFEATAVFRDEARDPDRTVPRATYIALAVIGVFYSVSAWAVISAWGDNGALAEAAADPGTMVPVTAEQYLGGAAGHVVQALLVTSLFASVLSFHNVLSRYLFALGRSAVLPGVLGRSHPRHHSPHLGSVAQTLSAAVLLVICAAAGLDPVAEVFAWLSGAATAGILLLMLMTSIAVLLYFHTSRVDTRLWNTRIAPALGLLGIAGCLVITVRNLPLLVGGSQTLALVLDALLVLSVVAGFALAAARPAAGTALLPEQAG</sequence>
<dbReference type="PANTHER" id="PTHR42770">
    <property type="entry name" value="AMINO ACID TRANSPORTER-RELATED"/>
    <property type="match status" value="1"/>
</dbReference>
<evidence type="ECO:0000256" key="5">
    <source>
        <dbReference type="ARBA" id="ARBA00023136"/>
    </source>
</evidence>
<keyword evidence="3 6" id="KW-0812">Transmembrane</keyword>
<feature type="transmembrane region" description="Helical" evidence="6">
    <location>
        <begin position="52"/>
        <end position="72"/>
    </location>
</feature>
<feature type="transmembrane region" description="Helical" evidence="6">
    <location>
        <begin position="199"/>
        <end position="218"/>
    </location>
</feature>
<keyword evidence="2" id="KW-1003">Cell membrane</keyword>
<feature type="transmembrane region" description="Helical" evidence="6">
    <location>
        <begin position="369"/>
        <end position="396"/>
    </location>
</feature>
<gene>
    <name evidence="7" type="ORF">KIH74_13450</name>
</gene>
<feature type="transmembrane region" description="Helical" evidence="6">
    <location>
        <begin position="159"/>
        <end position="179"/>
    </location>
</feature>
<feature type="transmembrane region" description="Helical" evidence="6">
    <location>
        <begin position="293"/>
        <end position="313"/>
    </location>
</feature>
<dbReference type="Proteomes" id="UP001197247">
    <property type="component" value="Unassembled WGS sequence"/>
</dbReference>
<keyword evidence="5 6" id="KW-0472">Membrane</keyword>
<evidence type="ECO:0000256" key="6">
    <source>
        <dbReference type="SAM" id="Phobius"/>
    </source>
</evidence>
<dbReference type="RefSeq" id="WP_214156236.1">
    <property type="nucleotide sequence ID" value="NZ_JAHBAY010000005.1"/>
</dbReference>
<dbReference type="Gene3D" id="1.20.1740.10">
    <property type="entry name" value="Amino acid/polyamine transporter I"/>
    <property type="match status" value="1"/>
</dbReference>
<evidence type="ECO:0000256" key="4">
    <source>
        <dbReference type="ARBA" id="ARBA00022989"/>
    </source>
</evidence>
<dbReference type="PANTHER" id="PTHR42770:SF16">
    <property type="entry name" value="AMINO ACID PERMEASE"/>
    <property type="match status" value="1"/>
</dbReference>
<feature type="transmembrane region" description="Helical" evidence="6">
    <location>
        <begin position="408"/>
        <end position="427"/>
    </location>
</feature>
<evidence type="ECO:0000256" key="3">
    <source>
        <dbReference type="ARBA" id="ARBA00022692"/>
    </source>
</evidence>
<reference evidence="7 8" key="1">
    <citation type="submission" date="2021-05" db="EMBL/GenBank/DDBJ databases">
        <title>Kineosporia and Streptomyces sp. nov. two new marine actinobacteria isolated from Coral.</title>
        <authorList>
            <person name="Buangrab K."/>
            <person name="Sutthacheep M."/>
            <person name="Yeemin T."/>
            <person name="Harunari E."/>
            <person name="Igarashi Y."/>
            <person name="Kanchanasin P."/>
            <person name="Tanasupawat S."/>
            <person name="Phongsopitanun W."/>
        </authorList>
    </citation>
    <scope>NUCLEOTIDE SEQUENCE [LARGE SCALE GENOMIC DNA]</scope>
    <source>
        <strain evidence="7 8">J2-2</strain>
    </source>
</reference>
<feature type="transmembrane region" description="Helical" evidence="6">
    <location>
        <begin position="439"/>
        <end position="461"/>
    </location>
</feature>
<organism evidence="7 8">
    <name type="scientific">Kineosporia corallincola</name>
    <dbReference type="NCBI Taxonomy" id="2835133"/>
    <lineage>
        <taxon>Bacteria</taxon>
        <taxon>Bacillati</taxon>
        <taxon>Actinomycetota</taxon>
        <taxon>Actinomycetes</taxon>
        <taxon>Kineosporiales</taxon>
        <taxon>Kineosporiaceae</taxon>
        <taxon>Kineosporia</taxon>
    </lineage>
</organism>
<comment type="caution">
    <text evidence="7">The sequence shown here is derived from an EMBL/GenBank/DDBJ whole genome shotgun (WGS) entry which is preliminary data.</text>
</comment>
<feature type="transmembrane region" description="Helical" evidence="6">
    <location>
        <begin position="342"/>
        <end position="363"/>
    </location>
</feature>
<feature type="transmembrane region" description="Helical" evidence="6">
    <location>
        <begin position="238"/>
        <end position="258"/>
    </location>
</feature>
<proteinExistence type="predicted"/>
<dbReference type="EMBL" id="JAHBAY010000005">
    <property type="protein sequence ID" value="MBT0769937.1"/>
    <property type="molecule type" value="Genomic_DNA"/>
</dbReference>
<name>A0ABS5TFV8_9ACTN</name>
<evidence type="ECO:0000256" key="1">
    <source>
        <dbReference type="ARBA" id="ARBA00004651"/>
    </source>
</evidence>
<accession>A0ABS5TFV8</accession>
<evidence type="ECO:0000313" key="7">
    <source>
        <dbReference type="EMBL" id="MBT0769937.1"/>
    </source>
</evidence>
<feature type="transmembrane region" description="Helical" evidence="6">
    <location>
        <begin position="20"/>
        <end position="40"/>
    </location>
</feature>
<feature type="transmembrane region" description="Helical" evidence="6">
    <location>
        <begin position="132"/>
        <end position="150"/>
    </location>
</feature>
<evidence type="ECO:0000256" key="2">
    <source>
        <dbReference type="ARBA" id="ARBA00022475"/>
    </source>
</evidence>
<dbReference type="Pfam" id="PF13520">
    <property type="entry name" value="AA_permease_2"/>
    <property type="match status" value="1"/>
</dbReference>
<dbReference type="PIRSF" id="PIRSF006060">
    <property type="entry name" value="AA_transporter"/>
    <property type="match status" value="1"/>
</dbReference>
<protein>
    <submittedName>
        <fullName evidence="7">APC family permease</fullName>
    </submittedName>
</protein>
<keyword evidence="8" id="KW-1185">Reference proteome</keyword>
<feature type="transmembrane region" description="Helical" evidence="6">
    <location>
        <begin position="93"/>
        <end position="112"/>
    </location>
</feature>
<dbReference type="InterPro" id="IPR002293">
    <property type="entry name" value="AA/rel_permease1"/>
</dbReference>